<reference evidence="1" key="1">
    <citation type="submission" date="2020-06" db="EMBL/GenBank/DDBJ databases">
        <title>WGS assembly of Ceratodon purpureus strain R40.</title>
        <authorList>
            <person name="Carey S.B."/>
            <person name="Jenkins J."/>
            <person name="Shu S."/>
            <person name="Lovell J.T."/>
            <person name="Sreedasyam A."/>
            <person name="Maumus F."/>
            <person name="Tiley G.P."/>
            <person name="Fernandez-Pozo N."/>
            <person name="Barry K."/>
            <person name="Chen C."/>
            <person name="Wang M."/>
            <person name="Lipzen A."/>
            <person name="Daum C."/>
            <person name="Saski C.A."/>
            <person name="Payton A.C."/>
            <person name="Mcbreen J.C."/>
            <person name="Conrad R.E."/>
            <person name="Kollar L.M."/>
            <person name="Olsson S."/>
            <person name="Huttunen S."/>
            <person name="Landis J.B."/>
            <person name="Wickett N.J."/>
            <person name="Johnson M.G."/>
            <person name="Rensing S.A."/>
            <person name="Grimwood J."/>
            <person name="Schmutz J."/>
            <person name="Mcdaniel S.F."/>
        </authorList>
    </citation>
    <scope>NUCLEOTIDE SEQUENCE</scope>
    <source>
        <strain evidence="1">R40</strain>
    </source>
</reference>
<dbReference type="Proteomes" id="UP000822688">
    <property type="component" value="Chromosome V"/>
</dbReference>
<evidence type="ECO:0000313" key="1">
    <source>
        <dbReference type="EMBL" id="KAG0574855.1"/>
    </source>
</evidence>
<accession>A0A8T0HVZ1</accession>
<name>A0A8T0HVZ1_CERPU</name>
<gene>
    <name evidence="1" type="ORF">KC19_VG297300</name>
</gene>
<organism evidence="1 2">
    <name type="scientific">Ceratodon purpureus</name>
    <name type="common">Fire moss</name>
    <name type="synonym">Dicranum purpureum</name>
    <dbReference type="NCBI Taxonomy" id="3225"/>
    <lineage>
        <taxon>Eukaryota</taxon>
        <taxon>Viridiplantae</taxon>
        <taxon>Streptophyta</taxon>
        <taxon>Embryophyta</taxon>
        <taxon>Bryophyta</taxon>
        <taxon>Bryophytina</taxon>
        <taxon>Bryopsida</taxon>
        <taxon>Dicranidae</taxon>
        <taxon>Pseudoditrichales</taxon>
        <taxon>Ditrichaceae</taxon>
        <taxon>Ceratodon</taxon>
    </lineage>
</organism>
<protein>
    <submittedName>
        <fullName evidence="1">Uncharacterized protein</fullName>
    </submittedName>
</protein>
<sequence>MLQIEKSREEELNLCYRVWDLRRERVRDEHKLEMAVTKHFVEIEGHVGNESHHMDRELNSFRRMVETEAKVTESYSALCIKREQILRLERGIQTIDRVLQA</sequence>
<proteinExistence type="predicted"/>
<evidence type="ECO:0000313" key="2">
    <source>
        <dbReference type="Proteomes" id="UP000822688"/>
    </source>
</evidence>
<comment type="caution">
    <text evidence="1">The sequence shown here is derived from an EMBL/GenBank/DDBJ whole genome shotgun (WGS) entry which is preliminary data.</text>
</comment>
<dbReference type="AlphaFoldDB" id="A0A8T0HVZ1"/>
<keyword evidence="2" id="KW-1185">Reference proteome</keyword>
<dbReference type="EMBL" id="CM026426">
    <property type="protein sequence ID" value="KAG0574855.1"/>
    <property type="molecule type" value="Genomic_DNA"/>
</dbReference>